<organism evidence="1 2">
    <name type="scientific">Brevibacillus aydinogluensis</name>
    <dbReference type="NCBI Taxonomy" id="927786"/>
    <lineage>
        <taxon>Bacteria</taxon>
        <taxon>Bacillati</taxon>
        <taxon>Bacillota</taxon>
        <taxon>Bacilli</taxon>
        <taxon>Bacillales</taxon>
        <taxon>Paenibacillaceae</taxon>
        <taxon>Brevibacillus</taxon>
    </lineage>
</organism>
<sequence>MKHKHIIIFAALLFVVGASTYVYWTDFTKQETIKVTSSHDYPVAETIDDMTKQSDVVVLGEYTSFDSTWNMARNPDDPSQPDEDNYTEGHLYNFKIVEVVKGNIPSETIKINLRYEETIPLITEQGKKEKIKNKDPLYQKPEFGHRYLLFLNKNKDFDHYYSAVEPFQIMIHKDGKAELKTNLTDKNITIQTLEVDGKKVVLENHAYREEFTDRISGKSLQEILDRIQDITKQ</sequence>
<dbReference type="Proteomes" id="UP001189619">
    <property type="component" value="Chromosome"/>
</dbReference>
<dbReference type="RefSeq" id="WP_304415395.1">
    <property type="nucleotide sequence ID" value="NZ_OY569118.1"/>
</dbReference>
<evidence type="ECO:0008006" key="3">
    <source>
        <dbReference type="Google" id="ProtNLM"/>
    </source>
</evidence>
<dbReference type="KEGG" id="bayd:BSPP4475_08315"/>
<evidence type="ECO:0000313" key="2">
    <source>
        <dbReference type="Proteomes" id="UP001189619"/>
    </source>
</evidence>
<evidence type="ECO:0000313" key="1">
    <source>
        <dbReference type="EMBL" id="CAJ1002316.1"/>
    </source>
</evidence>
<protein>
    <recommendedName>
        <fullName evidence="3">Cardiolipin synthase</fullName>
    </recommendedName>
</protein>
<proteinExistence type="predicted"/>
<accession>A0AA48RDX7</accession>
<reference evidence="1" key="1">
    <citation type="submission" date="2023-07" db="EMBL/GenBank/DDBJ databases">
        <authorList>
            <person name="Ivanov I."/>
            <person name="Teneva D."/>
            <person name="Stoikov I."/>
        </authorList>
    </citation>
    <scope>NUCLEOTIDE SEQUENCE</scope>
    <source>
        <strain evidence="1">4475</strain>
    </source>
</reference>
<gene>
    <name evidence="1" type="ORF">BSPP4475_08315</name>
</gene>
<name>A0AA48RDX7_9BACL</name>
<keyword evidence="2" id="KW-1185">Reference proteome</keyword>
<dbReference type="AlphaFoldDB" id="A0AA48RDX7"/>
<dbReference type="EMBL" id="OY569118">
    <property type="protein sequence ID" value="CAJ1002316.1"/>
    <property type="molecule type" value="Genomic_DNA"/>
</dbReference>